<dbReference type="HAMAP" id="MF_03130">
    <property type="entry name" value="mec17"/>
    <property type="match status" value="1"/>
</dbReference>
<name>A0A2K1KBK9_PHYPA</name>
<dbReference type="SUPFAM" id="SSF55729">
    <property type="entry name" value="Acyl-CoA N-acyltransferases (Nat)"/>
    <property type="match status" value="1"/>
</dbReference>
<dbReference type="PROSITE" id="PS51730">
    <property type="entry name" value="GNAT_ATAT"/>
    <property type="match status" value="1"/>
</dbReference>
<feature type="region of interest" description="Disordered" evidence="4">
    <location>
        <begin position="386"/>
        <end position="446"/>
    </location>
</feature>
<dbReference type="STRING" id="3218.A0A2K1KBK9"/>
<dbReference type="EMBL" id="ABEU02000007">
    <property type="protein sequence ID" value="PNR51159.1"/>
    <property type="molecule type" value="Genomic_DNA"/>
</dbReference>
<dbReference type="GO" id="GO:0019799">
    <property type="term" value="F:tubulin N-acetyltransferase activity"/>
    <property type="evidence" value="ECO:0000318"/>
    <property type="project" value="GO_Central"/>
</dbReference>
<dbReference type="Gramene" id="Pp3c7_13420V3.1">
    <property type="protein sequence ID" value="Pp3c7_13420V3.1"/>
    <property type="gene ID" value="Pp3c7_13420"/>
</dbReference>
<feature type="binding site" evidence="3">
    <location>
        <begin position="158"/>
        <end position="167"/>
    </location>
    <ligand>
        <name>acetyl-CoA</name>
        <dbReference type="ChEBI" id="CHEBI:57288"/>
    </ligand>
</feature>
<feature type="compositionally biased region" description="Basic and acidic residues" evidence="4">
    <location>
        <begin position="196"/>
        <end position="206"/>
    </location>
</feature>
<feature type="compositionally biased region" description="Basic and acidic residues" evidence="4">
    <location>
        <begin position="432"/>
        <end position="446"/>
    </location>
</feature>
<dbReference type="PaxDb" id="3218-PP1S75_66V6.1"/>
<dbReference type="GO" id="GO:0005874">
    <property type="term" value="C:microtubule"/>
    <property type="evidence" value="ECO:0007669"/>
    <property type="project" value="InterPro"/>
</dbReference>
<feature type="site" description="Crucial for catalytic activity" evidence="3">
    <location>
        <position position="55"/>
    </location>
</feature>
<keyword evidence="2 3" id="KW-0012">Acyltransferase</keyword>
<comment type="similarity">
    <text evidence="3">Belongs to the acetyltransferase ATAT1 family.</text>
</comment>
<dbReference type="InterPro" id="IPR016181">
    <property type="entry name" value="Acyl_CoA_acyltransferase"/>
</dbReference>
<dbReference type="Pfam" id="PF05301">
    <property type="entry name" value="Acetyltransf_16"/>
    <property type="match status" value="1"/>
</dbReference>
<evidence type="ECO:0000256" key="3">
    <source>
        <dbReference type="HAMAP-Rule" id="MF_03130"/>
    </source>
</evidence>
<protein>
    <recommendedName>
        <fullName evidence="3">Alpha-tubulin N-acetyltransferase</fullName>
        <shortName evidence="3">Alpha-TAT</shortName>
        <shortName evidence="3">TAT</shortName>
        <ecNumber evidence="3">2.3.1.108</ecNumber>
    </recommendedName>
    <alternativeName>
        <fullName evidence="3">Acetyltransferase mec-17 homolog</fullName>
    </alternativeName>
</protein>
<reference evidence="7" key="3">
    <citation type="submission" date="2020-12" db="UniProtKB">
        <authorList>
            <consortium name="EnsemblPlants"/>
        </authorList>
    </citation>
    <scope>IDENTIFICATION</scope>
</reference>
<gene>
    <name evidence="7" type="primary">LOC112285127</name>
    <name evidence="6" type="ORF">PHYPA_010345</name>
</gene>
<dbReference type="EC" id="2.3.1.108" evidence="3"/>
<feature type="region of interest" description="Disordered" evidence="4">
    <location>
        <begin position="196"/>
        <end position="219"/>
    </location>
</feature>
<evidence type="ECO:0000256" key="1">
    <source>
        <dbReference type="ARBA" id="ARBA00022679"/>
    </source>
</evidence>
<reference evidence="6 8" key="2">
    <citation type="journal article" date="2018" name="Plant J.">
        <title>The Physcomitrella patens chromosome-scale assembly reveals moss genome structure and evolution.</title>
        <authorList>
            <person name="Lang D."/>
            <person name="Ullrich K.K."/>
            <person name="Murat F."/>
            <person name="Fuchs J."/>
            <person name="Jenkins J."/>
            <person name="Haas F.B."/>
            <person name="Piednoel M."/>
            <person name="Gundlach H."/>
            <person name="Van Bel M."/>
            <person name="Meyberg R."/>
            <person name="Vives C."/>
            <person name="Morata J."/>
            <person name="Symeonidi A."/>
            <person name="Hiss M."/>
            <person name="Muchero W."/>
            <person name="Kamisugi Y."/>
            <person name="Saleh O."/>
            <person name="Blanc G."/>
            <person name="Decker E.L."/>
            <person name="van Gessel N."/>
            <person name="Grimwood J."/>
            <person name="Hayes R.D."/>
            <person name="Graham S.W."/>
            <person name="Gunter L.E."/>
            <person name="McDaniel S.F."/>
            <person name="Hoernstein S.N.W."/>
            <person name="Larsson A."/>
            <person name="Li F.W."/>
            <person name="Perroud P.F."/>
            <person name="Phillips J."/>
            <person name="Ranjan P."/>
            <person name="Rokshar D.S."/>
            <person name="Rothfels C.J."/>
            <person name="Schneider L."/>
            <person name="Shu S."/>
            <person name="Stevenson D.W."/>
            <person name="Thummler F."/>
            <person name="Tillich M."/>
            <person name="Villarreal Aguilar J.C."/>
            <person name="Widiez T."/>
            <person name="Wong G.K."/>
            <person name="Wymore A."/>
            <person name="Zhang Y."/>
            <person name="Zimmer A.D."/>
            <person name="Quatrano R.S."/>
            <person name="Mayer K.F.X."/>
            <person name="Goodstein D."/>
            <person name="Casacuberta J.M."/>
            <person name="Vandepoele K."/>
            <person name="Reski R."/>
            <person name="Cuming A.C."/>
            <person name="Tuskan G.A."/>
            <person name="Maumus F."/>
            <person name="Salse J."/>
            <person name="Schmutz J."/>
            <person name="Rensing S.A."/>
        </authorList>
    </citation>
    <scope>NUCLEOTIDE SEQUENCE [LARGE SCALE GENOMIC DNA]</scope>
    <source>
        <strain evidence="7 8">cv. Gransden 2004</strain>
    </source>
</reference>
<dbReference type="OrthoDB" id="447510at2759"/>
<proteinExistence type="inferred from homology"/>
<evidence type="ECO:0000313" key="7">
    <source>
        <dbReference type="EnsemblPlants" id="Pp3c7_13420V3.1"/>
    </source>
</evidence>
<dbReference type="InterPro" id="IPR038746">
    <property type="entry name" value="Atat"/>
</dbReference>
<dbReference type="PANTHER" id="PTHR12327">
    <property type="entry name" value="ALPHA-TUBULIN N-ACETYLTRANSFERASE 1"/>
    <property type="match status" value="1"/>
</dbReference>
<dbReference type="Proteomes" id="UP000006727">
    <property type="component" value="Chromosome 7"/>
</dbReference>
<dbReference type="AlphaFoldDB" id="A0A2K1KBK9"/>
<keyword evidence="1 3" id="KW-0808">Transferase</keyword>
<comment type="catalytic activity">
    <reaction evidence="3">
        <text>L-lysyl-[alpha-tubulin] + acetyl-CoA = N(6)-acetyl-L-lysyl-[alpha-tubulin] + CoA + H(+)</text>
        <dbReference type="Rhea" id="RHEA:15277"/>
        <dbReference type="Rhea" id="RHEA-COMP:11278"/>
        <dbReference type="Rhea" id="RHEA-COMP:11279"/>
        <dbReference type="ChEBI" id="CHEBI:15378"/>
        <dbReference type="ChEBI" id="CHEBI:29969"/>
        <dbReference type="ChEBI" id="CHEBI:57287"/>
        <dbReference type="ChEBI" id="CHEBI:57288"/>
        <dbReference type="ChEBI" id="CHEBI:61930"/>
        <dbReference type="EC" id="2.3.1.108"/>
    </reaction>
</comment>
<feature type="compositionally biased region" description="Polar residues" evidence="4">
    <location>
        <begin position="290"/>
        <end position="309"/>
    </location>
</feature>
<keyword evidence="8" id="KW-1185">Reference proteome</keyword>
<feature type="binding site" evidence="3">
    <location>
        <begin position="122"/>
        <end position="135"/>
    </location>
    <ligand>
        <name>acetyl-CoA</name>
        <dbReference type="ChEBI" id="CHEBI:57288"/>
    </ligand>
</feature>
<dbReference type="EnsemblPlants" id="Pp3c7_13420V3.1">
    <property type="protein sequence ID" value="Pp3c7_13420V3.1"/>
    <property type="gene ID" value="Pp3c7_13420"/>
</dbReference>
<dbReference type="InterPro" id="IPR007965">
    <property type="entry name" value="GNAT_ATAT"/>
</dbReference>
<evidence type="ECO:0000256" key="4">
    <source>
        <dbReference type="SAM" id="MobiDB-lite"/>
    </source>
</evidence>
<dbReference type="RefSeq" id="XP_024381452.1">
    <property type="nucleotide sequence ID" value="XM_024525684.2"/>
</dbReference>
<comment type="function">
    <text evidence="3">Specifically acetylates 'Lys-40' in alpha-tubulin on the lumenal side of microtubules. Promotes microtubule destabilization and accelerates microtubule dynamics; this activity may be independent of acetylation activity. Acetylates alpha-tubulin with a slow enzymatic rate, due to a catalytic site that is not optimized for acetyl transfer. Enters the microtubule through each end and diffuses quickly throughout the lumen of microtubules. Acetylates only long/old microtubules because of its slow acetylation rate since it does not have time to act on dynamically unstable microtubules before the enzyme is released.</text>
</comment>
<feature type="region of interest" description="Disordered" evidence="4">
    <location>
        <begin position="332"/>
        <end position="354"/>
    </location>
</feature>
<accession>A0A2K1KBK9</accession>
<dbReference type="CDD" id="cd04301">
    <property type="entry name" value="NAT_SF"/>
    <property type="match status" value="1"/>
</dbReference>
<evidence type="ECO:0000259" key="5">
    <source>
        <dbReference type="PROSITE" id="PS51730"/>
    </source>
</evidence>
<feature type="domain" description="N-acetyltransferase" evidence="5">
    <location>
        <begin position="2"/>
        <end position="188"/>
    </location>
</feature>
<evidence type="ECO:0000313" key="6">
    <source>
        <dbReference type="EMBL" id="PNR51159.1"/>
    </source>
</evidence>
<organism evidence="6">
    <name type="scientific">Physcomitrium patens</name>
    <name type="common">Spreading-leaved earth moss</name>
    <name type="synonym">Physcomitrella patens</name>
    <dbReference type="NCBI Taxonomy" id="3218"/>
    <lineage>
        <taxon>Eukaryota</taxon>
        <taxon>Viridiplantae</taxon>
        <taxon>Streptophyta</taxon>
        <taxon>Embryophyta</taxon>
        <taxon>Bryophyta</taxon>
        <taxon>Bryophytina</taxon>
        <taxon>Bryopsida</taxon>
        <taxon>Funariidae</taxon>
        <taxon>Funariales</taxon>
        <taxon>Funariaceae</taxon>
        <taxon>Physcomitrium</taxon>
    </lineage>
</organism>
<evidence type="ECO:0000313" key="8">
    <source>
        <dbReference type="Proteomes" id="UP000006727"/>
    </source>
</evidence>
<dbReference type="GO" id="GO:0000226">
    <property type="term" value="P:microtubule cytoskeleton organization"/>
    <property type="evidence" value="ECO:0000318"/>
    <property type="project" value="GO_Central"/>
</dbReference>
<feature type="region of interest" description="Disordered" evidence="4">
    <location>
        <begin position="248"/>
        <end position="309"/>
    </location>
</feature>
<dbReference type="Gene3D" id="3.40.630.30">
    <property type="match status" value="1"/>
</dbReference>
<reference evidence="6 8" key="1">
    <citation type="journal article" date="2008" name="Science">
        <title>The Physcomitrella genome reveals evolutionary insights into the conquest of land by plants.</title>
        <authorList>
            <person name="Rensing S."/>
            <person name="Lang D."/>
            <person name="Zimmer A."/>
            <person name="Terry A."/>
            <person name="Salamov A."/>
            <person name="Shapiro H."/>
            <person name="Nishiyama T."/>
            <person name="Perroud P.-F."/>
            <person name="Lindquist E."/>
            <person name="Kamisugi Y."/>
            <person name="Tanahashi T."/>
            <person name="Sakakibara K."/>
            <person name="Fujita T."/>
            <person name="Oishi K."/>
            <person name="Shin-I T."/>
            <person name="Kuroki Y."/>
            <person name="Toyoda A."/>
            <person name="Suzuki Y."/>
            <person name="Hashimoto A."/>
            <person name="Yamaguchi K."/>
            <person name="Sugano A."/>
            <person name="Kohara Y."/>
            <person name="Fujiyama A."/>
            <person name="Anterola A."/>
            <person name="Aoki S."/>
            <person name="Ashton N."/>
            <person name="Barbazuk W.B."/>
            <person name="Barker E."/>
            <person name="Bennetzen J."/>
            <person name="Bezanilla M."/>
            <person name="Blankenship R."/>
            <person name="Cho S.H."/>
            <person name="Dutcher S."/>
            <person name="Estelle M."/>
            <person name="Fawcett J.A."/>
            <person name="Gundlach H."/>
            <person name="Hanada K."/>
            <person name="Heyl A."/>
            <person name="Hicks K.A."/>
            <person name="Hugh J."/>
            <person name="Lohr M."/>
            <person name="Mayer K."/>
            <person name="Melkozernov A."/>
            <person name="Murata T."/>
            <person name="Nelson D."/>
            <person name="Pils B."/>
            <person name="Prigge M."/>
            <person name="Reiss B."/>
            <person name="Renner T."/>
            <person name="Rombauts S."/>
            <person name="Rushton P."/>
            <person name="Sanderfoot A."/>
            <person name="Schween G."/>
            <person name="Shiu S.-H."/>
            <person name="Stueber K."/>
            <person name="Theodoulou F.L."/>
            <person name="Tu H."/>
            <person name="Van de Peer Y."/>
            <person name="Verrier P.J."/>
            <person name="Waters E."/>
            <person name="Wood A."/>
            <person name="Yang L."/>
            <person name="Cove D."/>
            <person name="Cuming A."/>
            <person name="Hasebe M."/>
            <person name="Lucas S."/>
            <person name="Mishler D.B."/>
            <person name="Reski R."/>
            <person name="Grigoriev I."/>
            <person name="Quatrano R.S."/>
            <person name="Boore J.L."/>
        </authorList>
    </citation>
    <scope>NUCLEOTIDE SEQUENCE [LARGE SCALE GENOMIC DNA]</scope>
    <source>
        <strain evidence="7 8">cv. Gransden 2004</strain>
    </source>
</reference>
<dbReference type="GeneID" id="112285127"/>
<evidence type="ECO:0000256" key="2">
    <source>
        <dbReference type="ARBA" id="ARBA00023315"/>
    </source>
</evidence>
<sequence length="458" mass="51865">MVEFVCSIPSLKTFTEVPKITAWNSYQLMNLMRGKDGEEMQIIINYMGELSAIAQGLRGPITSVDRLLQSFQKIYLLTSSVPGNSGHILAQGILKVGQKHLFIRRTPNAPLVEISPLCVLDFYVHESYQRQGLGHMLFRSMLEQEKKRPCQLGYDKPSNKLLSFMSKYYNLRSYNDQANQFVVYNDYFVDAKNEAQKEKENRDKELNGTPDIGTNPRKDEVLHDSQANLQVIDVDDQCSSNRSDISRLTTAEARPPNLHVKEPPKQPLFRGGRKKIWQSKQGYSEKPPNSADTLHTTDARSSLQSPTKATLSLKDAYRQGLNDQGISLHARKSSNSLSSEPKRCQENHGANNLHEPGVTLLYSVIGEEERLKIQSMCTPSLAQKMNVKHPTRANHKDPKPIKPRPNMGSPVTRPTRQLTQKDPPPSCPLWADAKELSESQHWQERNPVDYKRTGKVCC</sequence>
<dbReference type="PANTHER" id="PTHR12327:SF0">
    <property type="entry name" value="ALPHA-TUBULIN N-ACETYLTRANSFERASE 1"/>
    <property type="match status" value="1"/>
</dbReference>
<dbReference type="GO" id="GO:0070507">
    <property type="term" value="P:regulation of microtubule cytoskeleton organization"/>
    <property type="evidence" value="ECO:0007669"/>
    <property type="project" value="UniProtKB-UniRule"/>
</dbReference>
<dbReference type="KEGG" id="ppp:112285127"/>